<keyword evidence="1" id="KW-0732">Signal</keyword>
<comment type="caution">
    <text evidence="2">The sequence shown here is derived from an EMBL/GenBank/DDBJ whole genome shotgun (WGS) entry which is preliminary data.</text>
</comment>
<dbReference type="RefSeq" id="WP_376999443.1">
    <property type="nucleotide sequence ID" value="NZ_JBHSQE010000001.1"/>
</dbReference>
<evidence type="ECO:0000313" key="2">
    <source>
        <dbReference type="EMBL" id="MFC6145624.1"/>
    </source>
</evidence>
<evidence type="ECO:0000256" key="1">
    <source>
        <dbReference type="SAM" id="SignalP"/>
    </source>
</evidence>
<evidence type="ECO:0008006" key="4">
    <source>
        <dbReference type="Google" id="ProtNLM"/>
    </source>
</evidence>
<dbReference type="EMBL" id="JBHSQE010000001">
    <property type="protein sequence ID" value="MFC6145624.1"/>
    <property type="molecule type" value="Genomic_DNA"/>
</dbReference>
<accession>A0ABW1Q8H8</accession>
<keyword evidence="3" id="KW-1185">Reference proteome</keyword>
<feature type="signal peptide" evidence="1">
    <location>
        <begin position="1"/>
        <end position="28"/>
    </location>
</feature>
<proteinExistence type="predicted"/>
<protein>
    <recommendedName>
        <fullName evidence="4">Secreted protein</fullName>
    </recommendedName>
</protein>
<gene>
    <name evidence="2" type="ORF">ACFPUZ_02210</name>
</gene>
<feature type="chain" id="PRO_5047265210" description="Secreted protein" evidence="1">
    <location>
        <begin position="29"/>
        <end position="123"/>
    </location>
</feature>
<sequence>MIKSRRIIAATAALTFAASAFLSPVASAQDRCNNECERQSSEAAVPLLVLGGLALSSHGPVGDQLAAVNTQVQQSLGIFNKQLADTAAQFAGPVAHVGGALLVGSAIVGSSQDSGCQNECGPR</sequence>
<evidence type="ECO:0000313" key="3">
    <source>
        <dbReference type="Proteomes" id="UP001596244"/>
    </source>
</evidence>
<name>A0ABW1Q8H8_9CORY</name>
<dbReference type="Proteomes" id="UP001596244">
    <property type="component" value="Unassembled WGS sequence"/>
</dbReference>
<organism evidence="2 3">
    <name type="scientific">Corynebacterium nasicanis</name>
    <dbReference type="NCBI Taxonomy" id="1448267"/>
    <lineage>
        <taxon>Bacteria</taxon>
        <taxon>Bacillati</taxon>
        <taxon>Actinomycetota</taxon>
        <taxon>Actinomycetes</taxon>
        <taxon>Mycobacteriales</taxon>
        <taxon>Corynebacteriaceae</taxon>
        <taxon>Corynebacterium</taxon>
    </lineage>
</organism>
<reference evidence="3" key="1">
    <citation type="journal article" date="2019" name="Int. J. Syst. Evol. Microbiol.">
        <title>The Global Catalogue of Microorganisms (GCM) 10K type strain sequencing project: providing services to taxonomists for standard genome sequencing and annotation.</title>
        <authorList>
            <consortium name="The Broad Institute Genomics Platform"/>
            <consortium name="The Broad Institute Genome Sequencing Center for Infectious Disease"/>
            <person name="Wu L."/>
            <person name="Ma J."/>
        </authorList>
    </citation>
    <scope>NUCLEOTIDE SEQUENCE [LARGE SCALE GENOMIC DNA]</scope>
    <source>
        <strain evidence="3">CCUG 51943</strain>
    </source>
</reference>